<evidence type="ECO:0000313" key="3">
    <source>
        <dbReference type="Proteomes" id="UP000229681"/>
    </source>
</evidence>
<name>A0A2M8PIL2_9CHLR</name>
<evidence type="ECO:0000313" key="2">
    <source>
        <dbReference type="EMBL" id="PJF37385.1"/>
    </source>
</evidence>
<keyword evidence="1" id="KW-0472">Membrane</keyword>
<keyword evidence="1" id="KW-0812">Transmembrane</keyword>
<protein>
    <submittedName>
        <fullName evidence="2">Uncharacterized protein</fullName>
    </submittedName>
</protein>
<comment type="caution">
    <text evidence="2">The sequence shown here is derived from an EMBL/GenBank/DDBJ whole genome shotgun (WGS) entry which is preliminary data.</text>
</comment>
<dbReference type="AlphaFoldDB" id="A0A2M8PIL2"/>
<reference evidence="2 3" key="1">
    <citation type="submission" date="2017-11" db="EMBL/GenBank/DDBJ databases">
        <title>Evolution of Phototrophy in the Chloroflexi Phylum Driven by Horizontal Gene Transfer.</title>
        <authorList>
            <person name="Ward L.M."/>
            <person name="Hemp J."/>
            <person name="Shih P.M."/>
            <person name="Mcglynn S.E."/>
            <person name="Fischer W."/>
        </authorList>
    </citation>
    <scope>NUCLEOTIDE SEQUENCE [LARGE SCALE GENOMIC DNA]</scope>
    <source>
        <strain evidence="2">JP3_13</strain>
    </source>
</reference>
<evidence type="ECO:0000256" key="1">
    <source>
        <dbReference type="SAM" id="Phobius"/>
    </source>
</evidence>
<accession>A0A2M8PIL2</accession>
<proteinExistence type="predicted"/>
<dbReference type="EMBL" id="PGTM01000003">
    <property type="protein sequence ID" value="PJF37385.1"/>
    <property type="molecule type" value="Genomic_DNA"/>
</dbReference>
<keyword evidence="1" id="KW-1133">Transmembrane helix</keyword>
<sequence>MEDLSKALSPAAERIPLDGASAGLEALSVMPTVVPRRKRRWLSLGLSALVALGLFLCGALFGYTQGPPLATLLASGRNFVQVGAEFRACFTAARNDSSLRSFFSTFARNLPTRTPGPAPTLDPTLLRTVKGELIALTQREVTVQTADGARERFPLVPLAQVVSPSGIKLSQQGVLVGDSVNILAIRLSALGGFGALIGAAGAQGTPQPISENDYAAFCIIVDVDPK</sequence>
<organism evidence="2 3">
    <name type="scientific">Candidatus Thermofonsia Clade 1 bacterium</name>
    <dbReference type="NCBI Taxonomy" id="2364210"/>
    <lineage>
        <taxon>Bacteria</taxon>
        <taxon>Bacillati</taxon>
        <taxon>Chloroflexota</taxon>
        <taxon>Candidatus Thermofontia</taxon>
        <taxon>Candidatus Thermofonsia Clade 1</taxon>
    </lineage>
</organism>
<gene>
    <name evidence="2" type="ORF">CUN49_00555</name>
</gene>
<dbReference type="Proteomes" id="UP000229681">
    <property type="component" value="Unassembled WGS sequence"/>
</dbReference>
<feature type="transmembrane region" description="Helical" evidence="1">
    <location>
        <begin position="41"/>
        <end position="63"/>
    </location>
</feature>